<evidence type="ECO:0000313" key="1">
    <source>
        <dbReference type="EMBL" id="KAK1866248.1"/>
    </source>
</evidence>
<evidence type="ECO:0000313" key="2">
    <source>
        <dbReference type="Proteomes" id="UP000798662"/>
    </source>
</evidence>
<dbReference type="Proteomes" id="UP000798662">
    <property type="component" value="Chromosome 2"/>
</dbReference>
<gene>
    <name evidence="1" type="ORF">I4F81_008767</name>
</gene>
<accession>A0ACC3C8P4</accession>
<dbReference type="EMBL" id="CM020619">
    <property type="protein sequence ID" value="KAK1866248.1"/>
    <property type="molecule type" value="Genomic_DNA"/>
</dbReference>
<comment type="caution">
    <text evidence="1">The sequence shown here is derived from an EMBL/GenBank/DDBJ whole genome shotgun (WGS) entry which is preliminary data.</text>
</comment>
<sequence length="904" mass="94113">MDKKDVSAEELSDATSLADARTRSRQAYLRKREEAKLADLKAELDDERALFAGARLTAREREAIALKEQTYALAAARVAAEAGAAAAAAAGGRDPAEPGADDGGGEDGPAAAGGMAAGGGDAVGLRPFGEGLASGGGAGAAAAPVPLVLPGGVSFVADAVGGLPGVEVLGAAPPPSLAVAAASTAGPGRGAGAPATPRRRRSRFAPDPGREGGTGGGDPAAGGGGAATAAAVATTPAALSPAAALQAERDSLPIAAYKAELLAAVATYPVLIVEGETGSGKTTQLPQYLLDGGYRCVACTQPRRVAAMSVAARVATERGVRLGSTVGYSIRFEDCTSEETVIKYLTDGMLLREFLSVPDLAAYDVLMVDEAHERSLSTDVVMGLVKDIVRFRGDSLRVIIASATLNAAAFCDYFDGAPLFSIPGRRFPVDILYTRAPEANYLDAAAVTVLQVHASQPAGDILVFLAGQDEIEDLEAALRERTAGVGGALGELIIAPIYASLPSEQQAAIFTPTPPGARKVVLATNIAETSVTIPGVVYVIDPGFAKQKAYNPATGMESLLVVPISRAAAVQRAGRAGRTAAGKCFRLYTKWSFTHEMEAQPVPELLRSNLAQVVLLLLSLGIDNLLAFDFLDAPPPATLLRSLELLYALGALSPAGKLTKRGRLMAELPLEPLMAAAVVASEAYGCSEEVITVCAMLSVSGAVWYRPKAKALAADAARAAFSRATAAAGAGRGDHLALLACYNSWRDSGFATQWCYEHFVQVRSMRRARDVREQLDALLDRVGVARATLADAPDGGADQAPVLKALTAGYFSHACQLTKAGLYRTVKGGTSVHIHPSSALYRTERLPRYVLYHELVLTSKEYMRSVSEIDPAWLREVAPHYYTEVDVDVVGASAKMPRALGRRA</sequence>
<keyword evidence="2" id="KW-1185">Reference proteome</keyword>
<organism evidence="1 2">
    <name type="scientific">Pyropia yezoensis</name>
    <name type="common">Susabi-nori</name>
    <name type="synonym">Porphyra yezoensis</name>
    <dbReference type="NCBI Taxonomy" id="2788"/>
    <lineage>
        <taxon>Eukaryota</taxon>
        <taxon>Rhodophyta</taxon>
        <taxon>Bangiophyceae</taxon>
        <taxon>Bangiales</taxon>
        <taxon>Bangiaceae</taxon>
        <taxon>Pyropia</taxon>
    </lineage>
</organism>
<name>A0ACC3C8P4_PYRYE</name>
<proteinExistence type="predicted"/>
<reference evidence="1" key="1">
    <citation type="submission" date="2019-11" db="EMBL/GenBank/DDBJ databases">
        <title>Nori genome reveals adaptations in red seaweeds to the harsh intertidal environment.</title>
        <authorList>
            <person name="Wang D."/>
            <person name="Mao Y."/>
        </authorList>
    </citation>
    <scope>NUCLEOTIDE SEQUENCE</scope>
    <source>
        <tissue evidence="1">Gametophyte</tissue>
    </source>
</reference>
<protein>
    <submittedName>
        <fullName evidence="1">Uncharacterized protein</fullName>
    </submittedName>
</protein>